<reference evidence="2" key="1">
    <citation type="submission" date="2023-10" db="EMBL/GenBank/DDBJ databases">
        <authorList>
            <person name="Chen Y."/>
            <person name="Shah S."/>
            <person name="Dougan E. K."/>
            <person name="Thang M."/>
            <person name="Chan C."/>
        </authorList>
    </citation>
    <scope>NUCLEOTIDE SEQUENCE [LARGE SCALE GENOMIC DNA]</scope>
</reference>
<evidence type="ECO:0000313" key="3">
    <source>
        <dbReference type="Proteomes" id="UP001189429"/>
    </source>
</evidence>
<feature type="region of interest" description="Disordered" evidence="1">
    <location>
        <begin position="399"/>
        <end position="429"/>
    </location>
</feature>
<evidence type="ECO:0000313" key="2">
    <source>
        <dbReference type="EMBL" id="CAK0838356.1"/>
    </source>
</evidence>
<keyword evidence="3" id="KW-1185">Reference proteome</keyword>
<accession>A0ABN9T0E3</accession>
<feature type="compositionally biased region" description="Basic and acidic residues" evidence="1">
    <location>
        <begin position="399"/>
        <end position="410"/>
    </location>
</feature>
<gene>
    <name evidence="2" type="ORF">PCOR1329_LOCUS34323</name>
</gene>
<organism evidence="2 3">
    <name type="scientific">Prorocentrum cordatum</name>
    <dbReference type="NCBI Taxonomy" id="2364126"/>
    <lineage>
        <taxon>Eukaryota</taxon>
        <taxon>Sar</taxon>
        <taxon>Alveolata</taxon>
        <taxon>Dinophyceae</taxon>
        <taxon>Prorocentrales</taxon>
        <taxon>Prorocentraceae</taxon>
        <taxon>Prorocentrum</taxon>
    </lineage>
</organism>
<feature type="compositionally biased region" description="Gly residues" evidence="1">
    <location>
        <begin position="415"/>
        <end position="429"/>
    </location>
</feature>
<comment type="caution">
    <text evidence="2">The sequence shown here is derived from an EMBL/GenBank/DDBJ whole genome shotgun (WGS) entry which is preliminary data.</text>
</comment>
<name>A0ABN9T0E3_9DINO</name>
<dbReference type="Proteomes" id="UP001189429">
    <property type="component" value="Unassembled WGS sequence"/>
</dbReference>
<proteinExistence type="predicted"/>
<feature type="non-terminal residue" evidence="2">
    <location>
        <position position="429"/>
    </location>
</feature>
<evidence type="ECO:0000256" key="1">
    <source>
        <dbReference type="SAM" id="MobiDB-lite"/>
    </source>
</evidence>
<dbReference type="EMBL" id="CAUYUJ010014216">
    <property type="protein sequence ID" value="CAK0838356.1"/>
    <property type="molecule type" value="Genomic_DNA"/>
</dbReference>
<sequence>MPPAAVLCPGRRVAVQWMKGTDWQLRILLTPCSESDFKSVMETEPPAGAGKAGLLWFAMTPDGDVYPHALTVPGPSGMAALDDDNHIIQESAAGTVLRKIEKVHGHDWQPSPMELFAALEVVGVSLQLSPDGGNRSYGVRPGARRRLAGKQPIASGATQTGNIDVGHEHLPDVAPNVWIVKGSSGNTSVHTIGNAAVDEYATIAGFAVAQQGDEVLLLKEGTAAEANADFDARVLSAETAADSERRHNFRESAKLRTESHWDGWPIRGPRTTAWCIQFIAEQDQHPRSRHTKWRHECGLGASDIGVGDHELAMRFLEISVCFDQLKTTELACVKLLMRKAQLAEWRHRERLTSRAGSDDLLEDEFLYLGIGETRGLIMVAPGLQDHISQELHRKYATAQERRKVREERMAARPPGGSGGGGAAGAAGTT</sequence>
<protein>
    <submittedName>
        <fullName evidence="2">Uncharacterized protein</fullName>
    </submittedName>
</protein>